<keyword evidence="2" id="KW-0732">Signal</keyword>
<dbReference type="OrthoDB" id="4334474at2"/>
<evidence type="ECO:0000313" key="3">
    <source>
        <dbReference type="EMBL" id="ARX85684.1"/>
    </source>
</evidence>
<dbReference type="KEGG" id="salf:SMD44_05148"/>
<evidence type="ECO:0000256" key="1">
    <source>
        <dbReference type="SAM" id="MobiDB-lite"/>
    </source>
</evidence>
<feature type="compositionally biased region" description="Low complexity" evidence="1">
    <location>
        <begin position="64"/>
        <end position="78"/>
    </location>
</feature>
<accession>A0A1Z1WGW4</accession>
<evidence type="ECO:0000256" key="2">
    <source>
        <dbReference type="SAM" id="SignalP"/>
    </source>
</evidence>
<sequence>MTLRPARKLALTTAASAALLTALLTWQAAAADSDGTGRESRPGAGAAVSDTSDTARTKTGKESPATPGKKPGKAPAKASDTTTGEVEHGGTDAAGYWTPERMRDAQPAPMPVVER</sequence>
<feature type="chain" id="PRO_5038641502" evidence="2">
    <location>
        <begin position="31"/>
        <end position="115"/>
    </location>
</feature>
<reference evidence="3 4" key="1">
    <citation type="submission" date="2017-05" db="EMBL/GenBank/DDBJ databases">
        <title>Streptomyces alboflavus Genome sequencing and assembly.</title>
        <authorList>
            <person name="Wang Y."/>
            <person name="Du B."/>
            <person name="Ding Y."/>
            <person name="Liu H."/>
            <person name="Hou Q."/>
            <person name="Liu K."/>
            <person name="Wang C."/>
            <person name="Yao L."/>
        </authorList>
    </citation>
    <scope>NUCLEOTIDE SEQUENCE [LARGE SCALE GENOMIC DNA]</scope>
    <source>
        <strain evidence="3 4">MDJK44</strain>
    </source>
</reference>
<dbReference type="Proteomes" id="UP000195880">
    <property type="component" value="Chromosome"/>
</dbReference>
<dbReference type="AlphaFoldDB" id="A0A1Z1WGW4"/>
<evidence type="ECO:0000313" key="4">
    <source>
        <dbReference type="Proteomes" id="UP000195880"/>
    </source>
</evidence>
<proteinExistence type="predicted"/>
<feature type="signal peptide" evidence="2">
    <location>
        <begin position="1"/>
        <end position="30"/>
    </location>
</feature>
<feature type="region of interest" description="Disordered" evidence="1">
    <location>
        <begin position="30"/>
        <end position="115"/>
    </location>
</feature>
<organism evidence="3 4">
    <name type="scientific">Streptomyces alboflavus</name>
    <dbReference type="NCBI Taxonomy" id="67267"/>
    <lineage>
        <taxon>Bacteria</taxon>
        <taxon>Bacillati</taxon>
        <taxon>Actinomycetota</taxon>
        <taxon>Actinomycetes</taxon>
        <taxon>Kitasatosporales</taxon>
        <taxon>Streptomycetaceae</taxon>
        <taxon>Streptomyces</taxon>
    </lineage>
</organism>
<name>A0A1Z1WGW4_9ACTN</name>
<gene>
    <name evidence="3" type="ORF">SMD44_05148</name>
</gene>
<dbReference type="RefSeq" id="WP_087885447.1">
    <property type="nucleotide sequence ID" value="NZ_CP021748.1"/>
</dbReference>
<keyword evidence="4" id="KW-1185">Reference proteome</keyword>
<protein>
    <submittedName>
        <fullName evidence="3">Uncharacterized protein</fullName>
    </submittedName>
</protein>
<dbReference type="EMBL" id="CP021748">
    <property type="protein sequence ID" value="ARX85684.1"/>
    <property type="molecule type" value="Genomic_DNA"/>
</dbReference>